<accession>A0A5S9R776</accession>
<dbReference type="OrthoDB" id="4761308at2"/>
<gene>
    <name evidence="1" type="ORF">AELLOGFF_05696</name>
</gene>
<proteinExistence type="predicted"/>
<evidence type="ECO:0000313" key="2">
    <source>
        <dbReference type="Proteomes" id="UP000430146"/>
    </source>
</evidence>
<evidence type="ECO:0008006" key="3">
    <source>
        <dbReference type="Google" id="ProtNLM"/>
    </source>
</evidence>
<dbReference type="AlphaFoldDB" id="A0A5S9R776"/>
<dbReference type="EMBL" id="CACSIP010000038">
    <property type="protein sequence ID" value="CAA0130165.1"/>
    <property type="molecule type" value="Genomic_DNA"/>
</dbReference>
<protein>
    <recommendedName>
        <fullName evidence="3">Lipoprotein LprC</fullName>
    </recommendedName>
</protein>
<dbReference type="Proteomes" id="UP000430146">
    <property type="component" value="Unassembled WGS sequence"/>
</dbReference>
<reference evidence="1 2" key="1">
    <citation type="submission" date="2019-11" db="EMBL/GenBank/DDBJ databases">
        <authorList>
            <person name="Holert J."/>
        </authorList>
    </citation>
    <scope>NUCLEOTIDE SEQUENCE [LARGE SCALE GENOMIC DNA]</scope>
    <source>
        <strain evidence="1">BC8_1</strain>
    </source>
</reference>
<dbReference type="InterPro" id="IPR024520">
    <property type="entry name" value="DUF3558"/>
</dbReference>
<evidence type="ECO:0000313" key="1">
    <source>
        <dbReference type="EMBL" id="CAA0130165.1"/>
    </source>
</evidence>
<organism evidence="1 2">
    <name type="scientific">Mycolicibacterium vanbaalenii</name>
    <name type="common">Mycobacterium vanbaalenii</name>
    <dbReference type="NCBI Taxonomy" id="110539"/>
    <lineage>
        <taxon>Bacteria</taxon>
        <taxon>Bacillati</taxon>
        <taxon>Actinomycetota</taxon>
        <taxon>Actinomycetes</taxon>
        <taxon>Mycobacteriales</taxon>
        <taxon>Mycobacteriaceae</taxon>
        <taxon>Mycolicibacterium</taxon>
    </lineage>
</organism>
<dbReference type="RefSeq" id="WP_159233645.1">
    <property type="nucleotide sequence ID" value="NZ_CACSIP010000038.1"/>
</dbReference>
<name>A0A5S9R776_MYCVN</name>
<dbReference type="Pfam" id="PF12079">
    <property type="entry name" value="DUF3558"/>
    <property type="match status" value="1"/>
</dbReference>
<sequence length="184" mass="19567">MLRSSGRFGQLLIVAVTTTATVAGCTHSVGGTAQRAESEVPDPERSYGYVDDRCGLLDDGSVQDILQADEITRPYSGAVCQYILSRPSGAGSQIVDVTFSWFDTGSLDRERELAEARGAVVNEVVLERHDVFSARRDITGAACSATAAAGTGVLSWWVQFRGVSTGDPCAEAEKLLSATLRSDM</sequence>
<dbReference type="PROSITE" id="PS51257">
    <property type="entry name" value="PROKAR_LIPOPROTEIN"/>
    <property type="match status" value="1"/>
</dbReference>
<keyword evidence="2" id="KW-1185">Reference proteome</keyword>